<keyword evidence="3" id="KW-1185">Reference proteome</keyword>
<dbReference type="EMBL" id="JAMXIB010000005">
    <property type="protein sequence ID" value="MCO5724671.1"/>
    <property type="molecule type" value="Genomic_DNA"/>
</dbReference>
<accession>A0ABT1AXE8</accession>
<evidence type="ECO:0000313" key="3">
    <source>
        <dbReference type="Proteomes" id="UP001206312"/>
    </source>
</evidence>
<dbReference type="RefSeq" id="WP_252741051.1">
    <property type="nucleotide sequence ID" value="NZ_JAMXIB010000005.1"/>
</dbReference>
<feature type="region of interest" description="Disordered" evidence="1">
    <location>
        <begin position="870"/>
        <end position="889"/>
    </location>
</feature>
<organism evidence="2 3">
    <name type="scientific">Robiginitalea marina</name>
    <dbReference type="NCBI Taxonomy" id="2954105"/>
    <lineage>
        <taxon>Bacteria</taxon>
        <taxon>Pseudomonadati</taxon>
        <taxon>Bacteroidota</taxon>
        <taxon>Flavobacteriia</taxon>
        <taxon>Flavobacteriales</taxon>
        <taxon>Flavobacteriaceae</taxon>
        <taxon>Robiginitalea</taxon>
    </lineage>
</organism>
<sequence length="889" mass="95815">MKRKKWLIIFGVVLGTLLLLPLGLGMYLEARIGPILRERAAQSIRGTFDFSRASLSLLRNFPRASVRLEDIYLLTEAPFRGDTLLKVGSLDLTMDLSALFREAGTPMPVRELHVRGMDLRLKVDGEGQPNYLVAKESEGGDSDSGFSLDLQQYTFEKARISYADSATGMALLLEEVSHSGSGDLSSQTATLVTESEGLMSLDYAGTSYLTRNALRLEAVFGMDFETDTYTFRENRAWLNQMPLVFQGSLQLREEGQWLDLEFRTPDTDFRNLLALVPPAYSGNLEGVETRGSFELGGTVKGLWSDMGIPAFELRMAARNGAFHYPGLPRWVEQVEIDAVLQNASGNPSETALQVRTASFAIGRDSFSLSGTAERLGPAAAVAGTLKGRIDLANLSQAYPLEGTPGLRGILEADLRTAFGMDAVRQKRYQDIQTSGSLDLSGVSWPLEGYAAPLEVQRAAIRFDPRNATLDPISGKLGQSDFVIRGAFTDYMPYLLGSGGVLGGQVTLVSEHLRVADFQGPEAEAEGEEAPFKIPSDVAVGLSATAGKVTYHDLELNQVSGELNISDGQMELRNFRSNAMQGLLALEGLLDTRGERPAFAMELGITRARIQSALESVELLQSLAPVAAALEGTFNSRIRLSGSLLEGFAPDLMSLGGEAAAEILAAGVSGGQAAVLEALASNLDFFDPKALDLKGLKTSLSFENGQVRVRPFRFNYKDIGVTVQGSHGFDRSLDYGLALEVPAHYLGSEVTRLLSELNQPELEDAPVPVNVRLSGTFAAPRLQTDLKASAAAFAGQLVEVQKQRLLTTGTSKAQELIGDLLKGKADSSQARTGVDGLSEVLKGVVQPGASDTAVAAPANTGEKARTLLKNLLGRRKDTVNQPKDSLPRNR</sequence>
<comment type="caution">
    <text evidence="2">The sequence shown here is derived from an EMBL/GenBank/DDBJ whole genome shotgun (WGS) entry which is preliminary data.</text>
</comment>
<evidence type="ECO:0000313" key="2">
    <source>
        <dbReference type="EMBL" id="MCO5724671.1"/>
    </source>
</evidence>
<reference evidence="2 3" key="1">
    <citation type="submission" date="2022-06" db="EMBL/GenBank/DDBJ databases">
        <authorList>
            <person name="Xuan X."/>
        </authorList>
    </citation>
    <scope>NUCLEOTIDE SEQUENCE [LARGE SCALE GENOMIC DNA]</scope>
    <source>
        <strain evidence="2 3">2V75</strain>
    </source>
</reference>
<dbReference type="Proteomes" id="UP001206312">
    <property type="component" value="Unassembled WGS sequence"/>
</dbReference>
<proteinExistence type="predicted"/>
<gene>
    <name evidence="2" type="ORF">NG653_07365</name>
</gene>
<evidence type="ECO:0000256" key="1">
    <source>
        <dbReference type="SAM" id="MobiDB-lite"/>
    </source>
</evidence>
<dbReference type="InterPro" id="IPR052894">
    <property type="entry name" value="AsmA-related"/>
</dbReference>
<dbReference type="PANTHER" id="PTHR30441">
    <property type="entry name" value="DUF748 DOMAIN-CONTAINING PROTEIN"/>
    <property type="match status" value="1"/>
</dbReference>
<name>A0ABT1AXE8_9FLAO</name>
<dbReference type="PANTHER" id="PTHR30441:SF8">
    <property type="entry name" value="DUF748 DOMAIN-CONTAINING PROTEIN"/>
    <property type="match status" value="1"/>
</dbReference>
<protein>
    <submittedName>
        <fullName evidence="2">AsmA-like C-terminal region-containing protein</fullName>
    </submittedName>
</protein>